<proteinExistence type="predicted"/>
<keyword evidence="3" id="KW-1185">Reference proteome</keyword>
<dbReference type="InterPro" id="IPR035213">
    <property type="entry name" value="DUF5321"/>
</dbReference>
<feature type="region of interest" description="Disordered" evidence="1">
    <location>
        <begin position="195"/>
        <end position="233"/>
    </location>
</feature>
<dbReference type="AlphaFoldDB" id="A0A9P6KQ43"/>
<reference evidence="2" key="1">
    <citation type="journal article" date="2020" name="Mol. Plant Microbe Interact.">
        <title>Genome Sequence of the Biocontrol Agent Coniothyrium minitans strain Conio (IMI 134523).</title>
        <authorList>
            <person name="Patel D."/>
            <person name="Shittu T.A."/>
            <person name="Baroncelli R."/>
            <person name="Muthumeenakshi S."/>
            <person name="Osborne T.H."/>
            <person name="Janganan T.K."/>
            <person name="Sreenivasaprasad S."/>
        </authorList>
    </citation>
    <scope>NUCLEOTIDE SEQUENCE</scope>
    <source>
        <strain evidence="2">Conio</strain>
    </source>
</reference>
<evidence type="ECO:0000313" key="2">
    <source>
        <dbReference type="EMBL" id="KAF9735383.1"/>
    </source>
</evidence>
<dbReference type="OrthoDB" id="2253354at2759"/>
<evidence type="ECO:0000256" key="1">
    <source>
        <dbReference type="SAM" id="MobiDB-lite"/>
    </source>
</evidence>
<accession>A0A9P6KQ43</accession>
<sequence length="233" mass="26238">MDTHILLRQLLRQPHTARTLLSPATRPQSRTFALLSPQHSYARHLSMPTILRPNFWKSMIPRPLRPAESLSSTSDVPGRQWNPATPYIVLALLVGSQAIQILWLKQERALVTRRAEAKMGILREVVERVQRGEEVDVEGILGTGVEGREKEWAGCKYHGAHILHPNRDADICAVLKDIEDEELLFQSTMEKRKLKEAAEAEAQDEAAQNARDAHNSPEEAKVKVESLGGAKFY</sequence>
<comment type="caution">
    <text evidence="2">The sequence shown here is derived from an EMBL/GenBank/DDBJ whole genome shotgun (WGS) entry which is preliminary data.</text>
</comment>
<protein>
    <submittedName>
        <fullName evidence="2">Uncharacterized protein</fullName>
    </submittedName>
</protein>
<feature type="compositionally biased region" description="Basic and acidic residues" evidence="1">
    <location>
        <begin position="211"/>
        <end position="224"/>
    </location>
</feature>
<gene>
    <name evidence="2" type="ORF">PMIN01_06788</name>
</gene>
<dbReference type="EMBL" id="WJXW01000006">
    <property type="protein sequence ID" value="KAF9735383.1"/>
    <property type="molecule type" value="Genomic_DNA"/>
</dbReference>
<organism evidence="2 3">
    <name type="scientific">Paraphaeosphaeria minitans</name>
    <dbReference type="NCBI Taxonomy" id="565426"/>
    <lineage>
        <taxon>Eukaryota</taxon>
        <taxon>Fungi</taxon>
        <taxon>Dikarya</taxon>
        <taxon>Ascomycota</taxon>
        <taxon>Pezizomycotina</taxon>
        <taxon>Dothideomycetes</taxon>
        <taxon>Pleosporomycetidae</taxon>
        <taxon>Pleosporales</taxon>
        <taxon>Massarineae</taxon>
        <taxon>Didymosphaeriaceae</taxon>
        <taxon>Paraphaeosphaeria</taxon>
    </lineage>
</organism>
<evidence type="ECO:0000313" key="3">
    <source>
        <dbReference type="Proteomes" id="UP000756921"/>
    </source>
</evidence>
<dbReference type="Proteomes" id="UP000756921">
    <property type="component" value="Unassembled WGS sequence"/>
</dbReference>
<dbReference type="Pfam" id="PF17254">
    <property type="entry name" value="DUF5321"/>
    <property type="match status" value="1"/>
</dbReference>
<name>A0A9P6KQ43_9PLEO</name>